<dbReference type="HOGENOM" id="CLU_689006_0_0_1"/>
<proteinExistence type="predicted"/>
<dbReference type="GeneID" id="6082442"/>
<keyword evidence="2" id="KW-1185">Reference proteome</keyword>
<dbReference type="KEGG" id="lbc:LACBIDRAFT_309376"/>
<dbReference type="OrthoDB" id="2915046at2759"/>
<dbReference type="EMBL" id="DS547130">
    <property type="protein sequence ID" value="EDR02494.1"/>
    <property type="molecule type" value="Genomic_DNA"/>
</dbReference>
<dbReference type="Proteomes" id="UP000001194">
    <property type="component" value="Unassembled WGS sequence"/>
</dbReference>
<gene>
    <name evidence="1" type="ORF">LACBIDRAFT_309376</name>
</gene>
<evidence type="ECO:0000313" key="1">
    <source>
        <dbReference type="EMBL" id="EDR02494.1"/>
    </source>
</evidence>
<dbReference type="RefSeq" id="XP_001886857.1">
    <property type="nucleotide sequence ID" value="XM_001886822.1"/>
</dbReference>
<dbReference type="AlphaFoldDB" id="B0DS64"/>
<organism evidence="2">
    <name type="scientific">Laccaria bicolor (strain S238N-H82 / ATCC MYA-4686)</name>
    <name type="common">Bicoloured deceiver</name>
    <name type="synonym">Laccaria laccata var. bicolor</name>
    <dbReference type="NCBI Taxonomy" id="486041"/>
    <lineage>
        <taxon>Eukaryota</taxon>
        <taxon>Fungi</taxon>
        <taxon>Dikarya</taxon>
        <taxon>Basidiomycota</taxon>
        <taxon>Agaricomycotina</taxon>
        <taxon>Agaricomycetes</taxon>
        <taxon>Agaricomycetidae</taxon>
        <taxon>Agaricales</taxon>
        <taxon>Agaricineae</taxon>
        <taxon>Hydnangiaceae</taxon>
        <taxon>Laccaria</taxon>
    </lineage>
</organism>
<dbReference type="InParanoid" id="B0DS64"/>
<sequence length="425" mass="48538">MRTSIYTSHIQNGHRSSCNQAEISLLVPYHLFDAIVDCLHRDFATLQSVSTVSSTFRSLAQRKIFYEVSLSIPSSTEQPNSGSAEVLLEHLAESPHLVDYVRRLNITDDGYTREMNAFTMQGDDAFIHILSSFKYLSAIIFRRRSNGVSKIIWTNLPLNMQTAILESLRCLTVVRVEILDTIEDFHLQLLVDSHALEHLRVFDLDWPRVPPSKTSPPVQKMALKSLELRETTPFSGGKIFRFMCDPESVDLSQLTSLRVEMDPMWPSLIKETDAFLRKVSDSLKCLHYFRPRYARRHNFDSSSTLDLSIPSHLKCFRISTNLANNGFPWLIKCLGRIPPCSRINTIKLHLNLDMHVPSYTGDIDWAVLDTLICTLHNLRSCHIYIRTTTRSILRLLGGLLPSAQSKGILRITIWICTATQQSLFF</sequence>
<name>B0DS64_LACBS</name>
<reference evidence="1 2" key="1">
    <citation type="journal article" date="2008" name="Nature">
        <title>The genome of Laccaria bicolor provides insights into mycorrhizal symbiosis.</title>
        <authorList>
            <person name="Martin F."/>
            <person name="Aerts A."/>
            <person name="Ahren D."/>
            <person name="Brun A."/>
            <person name="Danchin E.G.J."/>
            <person name="Duchaussoy F."/>
            <person name="Gibon J."/>
            <person name="Kohler A."/>
            <person name="Lindquist E."/>
            <person name="Pereda V."/>
            <person name="Salamov A."/>
            <person name="Shapiro H.J."/>
            <person name="Wuyts J."/>
            <person name="Blaudez D."/>
            <person name="Buee M."/>
            <person name="Brokstein P."/>
            <person name="Canbaeck B."/>
            <person name="Cohen D."/>
            <person name="Courty P.E."/>
            <person name="Coutinho P.M."/>
            <person name="Delaruelle C."/>
            <person name="Detter J.C."/>
            <person name="Deveau A."/>
            <person name="DiFazio S."/>
            <person name="Duplessis S."/>
            <person name="Fraissinet-Tachet L."/>
            <person name="Lucic E."/>
            <person name="Frey-Klett P."/>
            <person name="Fourrey C."/>
            <person name="Feussner I."/>
            <person name="Gay G."/>
            <person name="Grimwood J."/>
            <person name="Hoegger P.J."/>
            <person name="Jain P."/>
            <person name="Kilaru S."/>
            <person name="Labbe J."/>
            <person name="Lin Y.C."/>
            <person name="Legue V."/>
            <person name="Le Tacon F."/>
            <person name="Marmeisse R."/>
            <person name="Melayah D."/>
            <person name="Montanini B."/>
            <person name="Muratet M."/>
            <person name="Nehls U."/>
            <person name="Niculita-Hirzel H."/>
            <person name="Oudot-Le Secq M.P."/>
            <person name="Peter M."/>
            <person name="Quesneville H."/>
            <person name="Rajashekar B."/>
            <person name="Reich M."/>
            <person name="Rouhier N."/>
            <person name="Schmutz J."/>
            <person name="Yin T."/>
            <person name="Chalot M."/>
            <person name="Henrissat B."/>
            <person name="Kuees U."/>
            <person name="Lucas S."/>
            <person name="Van de Peer Y."/>
            <person name="Podila G.K."/>
            <person name="Polle A."/>
            <person name="Pukkila P.J."/>
            <person name="Richardson P.M."/>
            <person name="Rouze P."/>
            <person name="Sanders I.R."/>
            <person name="Stajich J.E."/>
            <person name="Tunlid A."/>
            <person name="Tuskan G."/>
            <person name="Grigoriev I.V."/>
        </authorList>
    </citation>
    <scope>NUCLEOTIDE SEQUENCE [LARGE SCALE GENOMIC DNA]</scope>
    <source>
        <strain evidence="2">S238N-H82 / ATCC MYA-4686</strain>
    </source>
</reference>
<protein>
    <submittedName>
        <fullName evidence="1">Predicted protein</fullName>
    </submittedName>
</protein>
<accession>B0DS64</accession>
<evidence type="ECO:0000313" key="2">
    <source>
        <dbReference type="Proteomes" id="UP000001194"/>
    </source>
</evidence>